<dbReference type="InterPro" id="IPR003787">
    <property type="entry name" value="Sulphur_relay_DsrE/F-like"/>
</dbReference>
<dbReference type="Gene3D" id="3.40.1260.10">
    <property type="entry name" value="DsrEFH-like"/>
    <property type="match status" value="1"/>
</dbReference>
<dbReference type="InterPro" id="IPR027396">
    <property type="entry name" value="DsrEFH-like"/>
</dbReference>
<dbReference type="Pfam" id="PF02635">
    <property type="entry name" value="DsrE"/>
    <property type="match status" value="1"/>
</dbReference>
<dbReference type="KEGG" id="taci:TDSAC_0436"/>
<sequence>MAKKAFIALTSGPDNPEKVIGAFIMANAAFAMDYEVTMWLQSGGVFTAVNGMFERITYKDYDPLEIYVKNFIEQGGKFYLCVCASKARNITEKDLVRNAQIVGAGRAMLDMAESDLVMFY</sequence>
<dbReference type="EMBL" id="CP020921">
    <property type="protein sequence ID" value="AWB09812.1"/>
    <property type="molecule type" value="Genomic_DNA"/>
</dbReference>
<keyword evidence="2" id="KW-1185">Reference proteome</keyword>
<protein>
    <submittedName>
        <fullName evidence="1">Putative peroxiredoxin</fullName>
    </submittedName>
</protein>
<dbReference type="PANTHER" id="PTHR34655">
    <property type="entry name" value="CONSERVED WITHIN P. AEROPHILUM"/>
    <property type="match status" value="1"/>
</dbReference>
<evidence type="ECO:0000313" key="2">
    <source>
        <dbReference type="Proteomes" id="UP000244792"/>
    </source>
</evidence>
<dbReference type="OrthoDB" id="9812053at2"/>
<dbReference type="Proteomes" id="UP000244792">
    <property type="component" value="Chromosome"/>
</dbReference>
<name>A0A2R4VZ64_THEAF</name>
<organism evidence="1 2">
    <name type="scientific">Thermodesulfobium acidiphilum</name>
    <dbReference type="NCBI Taxonomy" id="1794699"/>
    <lineage>
        <taxon>Bacteria</taxon>
        <taxon>Pseudomonadati</taxon>
        <taxon>Thermodesulfobiota</taxon>
        <taxon>Thermodesulfobiia</taxon>
        <taxon>Thermodesulfobiales</taxon>
        <taxon>Thermodesulfobiaceae</taxon>
        <taxon>Thermodesulfobium</taxon>
    </lineage>
</organism>
<reference evidence="1 2" key="1">
    <citation type="submission" date="2017-04" db="EMBL/GenBank/DDBJ databases">
        <title>Genomic insights into metabolism of Thermodesulfobium acidiphilum.</title>
        <authorList>
            <person name="Toshchakov S.V."/>
            <person name="Frolov E.N."/>
            <person name="Kublanov I.V."/>
            <person name="Samarov N.I."/>
            <person name="Novikov A."/>
            <person name="Lebedinsky A.V."/>
            <person name="Bonch-Osmolovskaya E.A."/>
            <person name="Chernyh N.A."/>
        </authorList>
    </citation>
    <scope>NUCLEOTIDE SEQUENCE [LARGE SCALE GENOMIC DNA]</scope>
    <source>
        <strain evidence="1 2">3127-1</strain>
    </source>
</reference>
<dbReference type="SUPFAM" id="SSF75169">
    <property type="entry name" value="DsrEFH-like"/>
    <property type="match status" value="1"/>
</dbReference>
<dbReference type="AlphaFoldDB" id="A0A2R4VZ64"/>
<dbReference type="PANTHER" id="PTHR34655:SF2">
    <property type="entry name" value="PEROXIREDOXIN FAMILY PROTEIN"/>
    <property type="match status" value="1"/>
</dbReference>
<evidence type="ECO:0000313" key="1">
    <source>
        <dbReference type="EMBL" id="AWB09812.1"/>
    </source>
</evidence>
<dbReference type="RefSeq" id="WP_108308627.1">
    <property type="nucleotide sequence ID" value="NZ_CP020921.1"/>
</dbReference>
<accession>A0A2R4VZ64</accession>
<gene>
    <name evidence="1" type="ORF">TDSAC_0436</name>
</gene>
<proteinExistence type="predicted"/>